<sequence>MSDLNMLVLNARCIIYFDKSVHSFNTFRLA</sequence>
<accession>A0A2P2L0G6</accession>
<name>A0A2P2L0G6_RHIMU</name>
<dbReference type="AlphaFoldDB" id="A0A2P2L0G6"/>
<evidence type="ECO:0000313" key="1">
    <source>
        <dbReference type="EMBL" id="MBX11462.1"/>
    </source>
</evidence>
<dbReference type="EMBL" id="GGEC01030978">
    <property type="protein sequence ID" value="MBX11462.1"/>
    <property type="molecule type" value="Transcribed_RNA"/>
</dbReference>
<protein>
    <submittedName>
        <fullName evidence="1">Uncharacterized protein</fullName>
    </submittedName>
</protein>
<proteinExistence type="predicted"/>
<organism evidence="1">
    <name type="scientific">Rhizophora mucronata</name>
    <name type="common">Asiatic mangrove</name>
    <dbReference type="NCBI Taxonomy" id="61149"/>
    <lineage>
        <taxon>Eukaryota</taxon>
        <taxon>Viridiplantae</taxon>
        <taxon>Streptophyta</taxon>
        <taxon>Embryophyta</taxon>
        <taxon>Tracheophyta</taxon>
        <taxon>Spermatophyta</taxon>
        <taxon>Magnoliopsida</taxon>
        <taxon>eudicotyledons</taxon>
        <taxon>Gunneridae</taxon>
        <taxon>Pentapetalae</taxon>
        <taxon>rosids</taxon>
        <taxon>fabids</taxon>
        <taxon>Malpighiales</taxon>
        <taxon>Rhizophoraceae</taxon>
        <taxon>Rhizophora</taxon>
    </lineage>
</organism>
<reference evidence="1" key="1">
    <citation type="submission" date="2018-02" db="EMBL/GenBank/DDBJ databases">
        <title>Rhizophora mucronata_Transcriptome.</title>
        <authorList>
            <person name="Meera S.P."/>
            <person name="Sreeshan A."/>
            <person name="Augustine A."/>
        </authorList>
    </citation>
    <scope>NUCLEOTIDE SEQUENCE</scope>
    <source>
        <tissue evidence="1">Leaf</tissue>
    </source>
</reference>